<evidence type="ECO:0000256" key="4">
    <source>
        <dbReference type="ARBA" id="ARBA00022692"/>
    </source>
</evidence>
<dbReference type="GO" id="GO:0005886">
    <property type="term" value="C:plasma membrane"/>
    <property type="evidence" value="ECO:0007669"/>
    <property type="project" value="UniProtKB-SubCell"/>
</dbReference>
<evidence type="ECO:0000256" key="3">
    <source>
        <dbReference type="ARBA" id="ARBA00022475"/>
    </source>
</evidence>
<dbReference type="Pfam" id="PF10661">
    <property type="entry name" value="EssA"/>
    <property type="match status" value="1"/>
</dbReference>
<dbReference type="PATRIC" id="fig|1308866.3.peg.2331"/>
<evidence type="ECO:0000256" key="1">
    <source>
        <dbReference type="ARBA" id="ARBA00004162"/>
    </source>
</evidence>
<evidence type="ECO:0000256" key="5">
    <source>
        <dbReference type="ARBA" id="ARBA00022989"/>
    </source>
</evidence>
<name>N4WJG4_9BACI</name>
<reference evidence="9 10" key="1">
    <citation type="submission" date="2013-03" db="EMBL/GenBank/DDBJ databases">
        <title>Draft genome sequence of Gracibacillus halophilus YIM-C55.5, a moderately halophilic and thermophilic organism from the Xiaochaidamu salt lake.</title>
        <authorList>
            <person name="Sugumar T."/>
            <person name="Polireddy D.R."/>
            <person name="Antony A."/>
            <person name="Madhava Y.R."/>
            <person name="Sivakumar N."/>
        </authorList>
    </citation>
    <scope>NUCLEOTIDE SEQUENCE [LARGE SCALE GENOMIC DNA]</scope>
    <source>
        <strain evidence="9 10">YIM-C55.5</strain>
    </source>
</reference>
<feature type="signal peptide" evidence="8">
    <location>
        <begin position="1"/>
        <end position="27"/>
    </location>
</feature>
<evidence type="ECO:0000256" key="6">
    <source>
        <dbReference type="ARBA" id="ARBA00023136"/>
    </source>
</evidence>
<comment type="subcellular location">
    <subcellularLocation>
        <location evidence="1">Cell membrane</location>
        <topology evidence="1">Single-pass membrane protein</topology>
    </subcellularLocation>
</comment>
<keyword evidence="10" id="KW-1185">Reference proteome</keyword>
<keyword evidence="5 7" id="KW-1133">Transmembrane helix</keyword>
<dbReference type="STRING" id="1308866.J416_11537"/>
<keyword evidence="6 7" id="KW-0472">Membrane</keyword>
<dbReference type="InterPro" id="IPR018920">
    <property type="entry name" value="EssA/YueC"/>
</dbReference>
<evidence type="ECO:0000256" key="8">
    <source>
        <dbReference type="SAM" id="SignalP"/>
    </source>
</evidence>
<dbReference type="eggNOG" id="ENOG503379S">
    <property type="taxonomic scope" value="Bacteria"/>
</dbReference>
<feature type="chain" id="PRO_5004123283" evidence="8">
    <location>
        <begin position="28"/>
        <end position="163"/>
    </location>
</feature>
<dbReference type="RefSeq" id="WP_003471267.1">
    <property type="nucleotide sequence ID" value="NZ_APML01000050.1"/>
</dbReference>
<organism evidence="9 10">
    <name type="scientific">Gracilibacillus halophilus YIM-C55.5</name>
    <dbReference type="NCBI Taxonomy" id="1308866"/>
    <lineage>
        <taxon>Bacteria</taxon>
        <taxon>Bacillati</taxon>
        <taxon>Bacillota</taxon>
        <taxon>Bacilli</taxon>
        <taxon>Bacillales</taxon>
        <taxon>Bacillaceae</taxon>
        <taxon>Gracilibacillus</taxon>
    </lineage>
</organism>
<evidence type="ECO:0000313" key="10">
    <source>
        <dbReference type="Proteomes" id="UP000012283"/>
    </source>
</evidence>
<gene>
    <name evidence="9" type="ORF">J416_11537</name>
</gene>
<dbReference type="OrthoDB" id="2870878at2"/>
<accession>N4WJG4</accession>
<keyword evidence="8" id="KW-0732">Signal</keyword>
<dbReference type="Proteomes" id="UP000012283">
    <property type="component" value="Unassembled WGS sequence"/>
</dbReference>
<evidence type="ECO:0000256" key="7">
    <source>
        <dbReference type="SAM" id="Phobius"/>
    </source>
</evidence>
<dbReference type="AlphaFoldDB" id="N4WJG4"/>
<sequence length="163" mass="18589">MLREFTHQMMILSTCCLLLLMPVQASAEESNEQNGEMNWKVDRIIEKNKQQQNDQETELETRFPELFKDETAEKIASVKQKNQASLDQLENGLFSMEMDRDTTIKETKESLFATDYEAPKTASTSNEENSNDSMFSTLLMIGLVGVVCVISGGIYVLYQRLID</sequence>
<evidence type="ECO:0000256" key="2">
    <source>
        <dbReference type="ARBA" id="ARBA00008570"/>
    </source>
</evidence>
<dbReference type="NCBIfam" id="TIGR03927">
    <property type="entry name" value="T7SS_EssA_Firm"/>
    <property type="match status" value="1"/>
</dbReference>
<protein>
    <submittedName>
        <fullName evidence="9">Uncharacterized protein</fullName>
    </submittedName>
</protein>
<comment type="caution">
    <text evidence="9">The sequence shown here is derived from an EMBL/GenBank/DDBJ whole genome shotgun (WGS) entry which is preliminary data.</text>
</comment>
<proteinExistence type="inferred from homology"/>
<dbReference type="InterPro" id="IPR034026">
    <property type="entry name" value="EssA"/>
</dbReference>
<keyword evidence="4 7" id="KW-0812">Transmembrane</keyword>
<dbReference type="EMBL" id="APML01000050">
    <property type="protein sequence ID" value="ENH96302.1"/>
    <property type="molecule type" value="Genomic_DNA"/>
</dbReference>
<feature type="transmembrane region" description="Helical" evidence="7">
    <location>
        <begin position="134"/>
        <end position="158"/>
    </location>
</feature>
<comment type="similarity">
    <text evidence="2">Belongs to the EssA family.</text>
</comment>
<keyword evidence="3" id="KW-1003">Cell membrane</keyword>
<evidence type="ECO:0000313" key="9">
    <source>
        <dbReference type="EMBL" id="ENH96302.1"/>
    </source>
</evidence>